<comment type="caution">
    <text evidence="2">The sequence shown here is derived from an EMBL/GenBank/DDBJ whole genome shotgun (WGS) entry which is preliminary data.</text>
</comment>
<proteinExistence type="predicted"/>
<evidence type="ECO:0000256" key="1">
    <source>
        <dbReference type="SAM" id="Phobius"/>
    </source>
</evidence>
<keyword evidence="1" id="KW-0812">Transmembrane</keyword>
<dbReference type="EMBL" id="AWEY01000008">
    <property type="protein sequence ID" value="ERK40045.1"/>
    <property type="molecule type" value="Genomic_DNA"/>
</dbReference>
<dbReference type="PATRIC" id="fig|1115809.3.peg.580"/>
<protein>
    <submittedName>
        <fullName evidence="2">Uncharacterized protein</fullName>
    </submittedName>
</protein>
<keyword evidence="1" id="KW-1133">Transmembrane helix</keyword>
<keyword evidence="3" id="KW-1185">Reference proteome</keyword>
<dbReference type="RefSeq" id="WP_021589174.1">
    <property type="nucleotide sequence ID" value="NZ_AWEY01000008.1"/>
</dbReference>
<dbReference type="Proteomes" id="UP000016648">
    <property type="component" value="Unassembled WGS sequence"/>
</dbReference>
<accession>U2NPS6</accession>
<dbReference type="AlphaFoldDB" id="U2NPS6"/>
<organism evidence="2 3">
    <name type="scientific">Segatella baroniae F0067</name>
    <dbReference type="NCBI Taxonomy" id="1115809"/>
    <lineage>
        <taxon>Bacteria</taxon>
        <taxon>Pseudomonadati</taxon>
        <taxon>Bacteroidota</taxon>
        <taxon>Bacteroidia</taxon>
        <taxon>Bacteroidales</taxon>
        <taxon>Prevotellaceae</taxon>
        <taxon>Segatella</taxon>
    </lineage>
</organism>
<gene>
    <name evidence="2" type="ORF">HMPREF9135_0109</name>
</gene>
<keyword evidence="1" id="KW-0472">Membrane</keyword>
<reference evidence="2 3" key="1">
    <citation type="submission" date="2013-08" db="EMBL/GenBank/DDBJ databases">
        <authorList>
            <person name="Durkin A.S."/>
            <person name="Haft D.R."/>
            <person name="McCorrison J."/>
            <person name="Torralba M."/>
            <person name="Gillis M."/>
            <person name="Haft D.H."/>
            <person name="Methe B."/>
            <person name="Sutton G."/>
            <person name="Nelson K.E."/>
        </authorList>
    </citation>
    <scope>NUCLEOTIDE SEQUENCE [LARGE SCALE GENOMIC DNA]</scope>
    <source>
        <strain evidence="2 3">F0067</strain>
    </source>
</reference>
<feature type="transmembrane region" description="Helical" evidence="1">
    <location>
        <begin position="141"/>
        <end position="161"/>
    </location>
</feature>
<name>U2NPS6_9BACT</name>
<feature type="transmembrane region" description="Helical" evidence="1">
    <location>
        <begin position="56"/>
        <end position="78"/>
    </location>
</feature>
<feature type="transmembrane region" description="Helical" evidence="1">
    <location>
        <begin position="99"/>
        <end position="121"/>
    </location>
</feature>
<sequence length="169" mass="18483">MKLRTIRQWPSEKLSQRVLYVLMGLVAVVFMLFYLIGFDFPYEENPEFNAPLFTDAILWLAMALVGAAVALVVVKGIVDAKRRRASTSACENNVPTRRIVRLLLCSLVGVVALSVVVASSEPLSINGAAFTDKLWLKLADVFIYTGGALLAAAVAAVGYGATRYRRKSK</sequence>
<evidence type="ECO:0000313" key="3">
    <source>
        <dbReference type="Proteomes" id="UP000016648"/>
    </source>
</evidence>
<feature type="transmembrane region" description="Helical" evidence="1">
    <location>
        <begin position="18"/>
        <end position="36"/>
    </location>
</feature>
<evidence type="ECO:0000313" key="2">
    <source>
        <dbReference type="EMBL" id="ERK40045.1"/>
    </source>
</evidence>